<reference evidence="1" key="1">
    <citation type="submission" date="2021-04" db="EMBL/GenBank/DDBJ databases">
        <title>Novel species in family Eggerthellaceae.</title>
        <authorList>
            <person name="Zhang G."/>
        </authorList>
    </citation>
    <scope>NUCLEOTIDE SEQUENCE</scope>
    <source>
        <strain evidence="1">Zg-886</strain>
    </source>
</reference>
<accession>A0A9E6SV25</accession>
<proteinExistence type="predicted"/>
<name>A0A9E6SV25_9ACTN</name>
<evidence type="ECO:0008006" key="3">
    <source>
        <dbReference type="Google" id="ProtNLM"/>
    </source>
</evidence>
<evidence type="ECO:0000313" key="1">
    <source>
        <dbReference type="EMBL" id="QTU84817.1"/>
    </source>
</evidence>
<dbReference type="EMBL" id="CP072829">
    <property type="protein sequence ID" value="QTU84817.1"/>
    <property type="molecule type" value="Genomic_DNA"/>
</dbReference>
<dbReference type="RefSeq" id="WP_261428698.1">
    <property type="nucleotide sequence ID" value="NZ_CP072829.1"/>
</dbReference>
<sequence>MKLPIDIGAVLDEATNLDAARKKPLAVSVYYDPTADDALLAWVHEAFQSELETVRVREVVLDGTAPDLRAEDDMACVVAGDLRDAFAAASACRDCGVPAMVATLDAAAAEDRARVLDRPIPQADVCAPRPGVETDEERRASLLLRMGQWVIAACHSVRLPFALAFPFVRRPLANDAVLSTSLQNAGVGLVFLIPGADLPVMTLNQAKMLLMIAAAYGEELGPARVKELAAVVAGGFACRAVARQLASAVPALGWAVKAAVGYGGTAAMGWAAVEYYEGGAAFAKAADAVAHARSQVAAETARPGSTLNRAADAVQRRAAQAAVTPAVTVMKAAFGDKVKDVAASVSGMAGGVSSVADGVGKTACTVSAAADCVKRHLS</sequence>
<dbReference type="Proteomes" id="UP000671910">
    <property type="component" value="Chromosome"/>
</dbReference>
<gene>
    <name evidence="1" type="ORF">J7S26_02565</name>
</gene>
<protein>
    <recommendedName>
        <fullName evidence="3">DUF697 domain-containing protein</fullName>
    </recommendedName>
</protein>
<evidence type="ECO:0000313" key="2">
    <source>
        <dbReference type="Proteomes" id="UP000671910"/>
    </source>
</evidence>
<dbReference type="AlphaFoldDB" id="A0A9E6SV25"/>
<organism evidence="1 2">
    <name type="scientific">Xiamenia xianingshaonis</name>
    <dbReference type="NCBI Taxonomy" id="2682776"/>
    <lineage>
        <taxon>Bacteria</taxon>
        <taxon>Bacillati</taxon>
        <taxon>Actinomycetota</taxon>
        <taxon>Coriobacteriia</taxon>
        <taxon>Eggerthellales</taxon>
        <taxon>Eggerthellaceae</taxon>
        <taxon>Xiamenia</taxon>
    </lineage>
</organism>
<dbReference type="KEGG" id="ebz:J7S26_02565"/>